<keyword evidence="3" id="KW-1185">Reference proteome</keyword>
<dbReference type="InterPro" id="IPR013177">
    <property type="entry name" value="Ribosomal_mS38_C"/>
</dbReference>
<dbReference type="Proteomes" id="UP001307889">
    <property type="component" value="Chromosome 3"/>
</dbReference>
<dbReference type="EMBL" id="AP028911">
    <property type="protein sequence ID" value="BES91640.1"/>
    <property type="molecule type" value="Genomic_DNA"/>
</dbReference>
<proteinExistence type="predicted"/>
<reference evidence="2 3" key="1">
    <citation type="submission" date="2023-09" db="EMBL/GenBank/DDBJ databases">
        <title>Nesidiocoris tenuis whole genome shotgun sequence.</title>
        <authorList>
            <person name="Shibata T."/>
            <person name="Shimoda M."/>
            <person name="Kobayashi T."/>
            <person name="Uehara T."/>
        </authorList>
    </citation>
    <scope>NUCLEOTIDE SEQUENCE [LARGE SCALE GENOMIC DNA]</scope>
    <source>
        <strain evidence="2 3">Japan</strain>
    </source>
</reference>
<protein>
    <recommendedName>
        <fullName evidence="1">Ribosomal protein mS38 C-terminal domain-containing protein</fullName>
    </recommendedName>
</protein>
<organism evidence="2 3">
    <name type="scientific">Nesidiocoris tenuis</name>
    <dbReference type="NCBI Taxonomy" id="355587"/>
    <lineage>
        <taxon>Eukaryota</taxon>
        <taxon>Metazoa</taxon>
        <taxon>Ecdysozoa</taxon>
        <taxon>Arthropoda</taxon>
        <taxon>Hexapoda</taxon>
        <taxon>Insecta</taxon>
        <taxon>Pterygota</taxon>
        <taxon>Neoptera</taxon>
        <taxon>Paraneoptera</taxon>
        <taxon>Hemiptera</taxon>
        <taxon>Heteroptera</taxon>
        <taxon>Panheteroptera</taxon>
        <taxon>Cimicomorpha</taxon>
        <taxon>Miridae</taxon>
        <taxon>Dicyphina</taxon>
        <taxon>Nesidiocoris</taxon>
    </lineage>
</organism>
<sequence>MTLRASFCRLARGIPLINPSSSLRCISTRTTIASTRGTFVPPINLKALNSRNDLVDPKLNSTFLNILDVPNVPLTVRTPGILDRLDVPWIWIPPPDRIPAPIENPTEVIEKQAARLIVIRRRKMRRHKLKKLRKRMKYEWAKKRQRRELKKEKAFQAELMAQIRESKKFDAAAYVAEKLRQANEVPLPKYWRGKRLPEFVIKDLLKEKQEKWLKIEARKQRRAQMPKKVSDFEV</sequence>
<accession>A0ABN7AHA1</accession>
<evidence type="ECO:0000259" key="1">
    <source>
        <dbReference type="SMART" id="SM01155"/>
    </source>
</evidence>
<dbReference type="SMART" id="SM01155">
    <property type="entry name" value="DUF1713"/>
    <property type="match status" value="1"/>
</dbReference>
<feature type="domain" description="Ribosomal protein mS38 C-terminal" evidence="1">
    <location>
        <begin position="112"/>
        <end position="145"/>
    </location>
</feature>
<evidence type="ECO:0000313" key="2">
    <source>
        <dbReference type="EMBL" id="BES91640.1"/>
    </source>
</evidence>
<evidence type="ECO:0000313" key="3">
    <source>
        <dbReference type="Proteomes" id="UP001307889"/>
    </source>
</evidence>
<gene>
    <name evidence="2" type="ORF">NTJ_04448</name>
</gene>
<name>A0ABN7AHA1_9HEMI</name>